<organism evidence="2 3">
    <name type="scientific">Orchesella cincta</name>
    <name type="common">Springtail</name>
    <name type="synonym">Podura cincta</name>
    <dbReference type="NCBI Taxonomy" id="48709"/>
    <lineage>
        <taxon>Eukaryota</taxon>
        <taxon>Metazoa</taxon>
        <taxon>Ecdysozoa</taxon>
        <taxon>Arthropoda</taxon>
        <taxon>Hexapoda</taxon>
        <taxon>Collembola</taxon>
        <taxon>Entomobryomorpha</taxon>
        <taxon>Entomobryoidea</taxon>
        <taxon>Orchesellidae</taxon>
        <taxon>Orchesellinae</taxon>
        <taxon>Orchesella</taxon>
    </lineage>
</organism>
<comment type="caution">
    <text evidence="2">The sequence shown here is derived from an EMBL/GenBank/DDBJ whole genome shotgun (WGS) entry which is preliminary data.</text>
</comment>
<gene>
    <name evidence="2" type="ORF">Ocin01_19595</name>
</gene>
<keyword evidence="1" id="KW-0732">Signal</keyword>
<accession>A0A1D2M297</accession>
<dbReference type="AlphaFoldDB" id="A0A1D2M297"/>
<name>A0A1D2M297_ORCCI</name>
<reference evidence="2 3" key="1">
    <citation type="journal article" date="2016" name="Genome Biol. Evol.">
        <title>Gene Family Evolution Reflects Adaptation to Soil Environmental Stressors in the Genome of the Collembolan Orchesella cincta.</title>
        <authorList>
            <person name="Faddeeva-Vakhrusheva A."/>
            <person name="Derks M.F."/>
            <person name="Anvar S.Y."/>
            <person name="Agamennone V."/>
            <person name="Suring W."/>
            <person name="Smit S."/>
            <person name="van Straalen N.M."/>
            <person name="Roelofs D."/>
        </authorList>
    </citation>
    <scope>NUCLEOTIDE SEQUENCE [LARGE SCALE GENOMIC DNA]</scope>
    <source>
        <tissue evidence="2">Mixed pool</tissue>
    </source>
</reference>
<feature type="chain" id="PRO_5008903407" evidence="1">
    <location>
        <begin position="25"/>
        <end position="108"/>
    </location>
</feature>
<sequence>MTSFWGIIARTILWTFIFFKQVECQLGVTYTPFVRPGDTSPTTQSYSIEDVKVMLKIISEDNFPFVSTYTVGAPNEHYQANETRYRCSSVVHTALAAAEINKEQKSLL</sequence>
<dbReference type="Proteomes" id="UP000094527">
    <property type="component" value="Unassembled WGS sequence"/>
</dbReference>
<protein>
    <submittedName>
        <fullName evidence="2">Uncharacterized protein</fullName>
    </submittedName>
</protein>
<feature type="signal peptide" evidence="1">
    <location>
        <begin position="1"/>
        <end position="24"/>
    </location>
</feature>
<dbReference type="EMBL" id="LJIJ01006202">
    <property type="protein sequence ID" value="ODM87087.1"/>
    <property type="molecule type" value="Genomic_DNA"/>
</dbReference>
<keyword evidence="3" id="KW-1185">Reference proteome</keyword>
<evidence type="ECO:0000313" key="2">
    <source>
        <dbReference type="EMBL" id="ODM87087.1"/>
    </source>
</evidence>
<evidence type="ECO:0000256" key="1">
    <source>
        <dbReference type="SAM" id="SignalP"/>
    </source>
</evidence>
<proteinExistence type="predicted"/>
<evidence type="ECO:0000313" key="3">
    <source>
        <dbReference type="Proteomes" id="UP000094527"/>
    </source>
</evidence>